<dbReference type="PANTHER" id="PTHR37390">
    <property type="entry name" value="OS02G0592500 PROTEIN"/>
    <property type="match status" value="1"/>
</dbReference>
<dbReference type="PANTHER" id="PTHR37390:SF1">
    <property type="entry name" value="FOLATE-BINDING PROTEIN 1"/>
    <property type="match status" value="1"/>
</dbReference>
<evidence type="ECO:0000256" key="2">
    <source>
        <dbReference type="ARBA" id="ARBA00023157"/>
    </source>
</evidence>
<keyword evidence="2" id="KW-1015">Disulfide bond</keyword>
<dbReference type="InterPro" id="IPR053305">
    <property type="entry name" value="Folate-binding_rcpt-like"/>
</dbReference>
<dbReference type="EMBL" id="OZ019895">
    <property type="protein sequence ID" value="CAK9220699.1"/>
    <property type="molecule type" value="Genomic_DNA"/>
</dbReference>
<dbReference type="Pfam" id="PF03024">
    <property type="entry name" value="Folate_rec"/>
    <property type="match status" value="1"/>
</dbReference>
<feature type="domain" description="Folate receptor-like" evidence="4">
    <location>
        <begin position="70"/>
        <end position="186"/>
    </location>
</feature>
<keyword evidence="3" id="KW-0812">Transmembrane</keyword>
<name>A0ABP0UKL4_9BRYO</name>
<gene>
    <name evidence="5" type="ORF">CSSPTR1EN2_LOCUS15587</name>
</gene>
<organism evidence="5 6">
    <name type="scientific">Sphagnum troendelagicum</name>
    <dbReference type="NCBI Taxonomy" id="128251"/>
    <lineage>
        <taxon>Eukaryota</taxon>
        <taxon>Viridiplantae</taxon>
        <taxon>Streptophyta</taxon>
        <taxon>Embryophyta</taxon>
        <taxon>Bryophyta</taxon>
        <taxon>Sphagnophytina</taxon>
        <taxon>Sphagnopsida</taxon>
        <taxon>Sphagnales</taxon>
        <taxon>Sphagnaceae</taxon>
        <taxon>Sphagnum</taxon>
    </lineage>
</organism>
<evidence type="ECO:0000313" key="5">
    <source>
        <dbReference type="EMBL" id="CAK9220699.1"/>
    </source>
</evidence>
<protein>
    <recommendedName>
        <fullName evidence="4">Folate receptor-like domain-containing protein</fullName>
    </recommendedName>
</protein>
<feature type="transmembrane region" description="Helical" evidence="3">
    <location>
        <begin position="255"/>
        <end position="272"/>
    </location>
</feature>
<dbReference type="Proteomes" id="UP001497512">
    <property type="component" value="Chromosome 3"/>
</dbReference>
<dbReference type="InterPro" id="IPR018143">
    <property type="entry name" value="Folate_rcpt-like"/>
</dbReference>
<evidence type="ECO:0000259" key="4">
    <source>
        <dbReference type="Pfam" id="PF03024"/>
    </source>
</evidence>
<keyword evidence="1" id="KW-0732">Signal</keyword>
<keyword evidence="3" id="KW-0472">Membrane</keyword>
<proteinExistence type="predicted"/>
<reference evidence="5" key="1">
    <citation type="submission" date="2024-02" db="EMBL/GenBank/DDBJ databases">
        <authorList>
            <consortium name="ELIXIR-Norway"/>
            <consortium name="Elixir Norway"/>
        </authorList>
    </citation>
    <scope>NUCLEOTIDE SEQUENCE</scope>
</reference>
<sequence length="315" mass="34363">MTTLVSRPGLLPSRLLFSLALASSLLSYCYYVVVVAATSAGQERGTCVSQGSRFPRFQLEGHPPRKVYKGSEDLTLCRFYRKQTCCSSLQTNAALALLARLATGGEASPECLSLWEVLECSICDPHIGVSPGPPLLCASLCDSLFAACSDAYFSADPIHQNLVPCGGRDTVCARAREWASNSSDFCILTGFRLEGLDTRIGSGAQLLCYDGKPESLTAVTDAKPASRRGIDKDRPSNSLLNMLNDWIEHLEVPEMVLWAIGGFVLTAGAVFLRRRSSNSRHKRNALFLRARALQEQKERRQVLAKSATARATKKN</sequence>
<keyword evidence="6" id="KW-1185">Reference proteome</keyword>
<keyword evidence="3" id="KW-1133">Transmembrane helix</keyword>
<evidence type="ECO:0000256" key="3">
    <source>
        <dbReference type="SAM" id="Phobius"/>
    </source>
</evidence>
<evidence type="ECO:0000313" key="6">
    <source>
        <dbReference type="Proteomes" id="UP001497512"/>
    </source>
</evidence>
<evidence type="ECO:0000256" key="1">
    <source>
        <dbReference type="ARBA" id="ARBA00022729"/>
    </source>
</evidence>
<accession>A0ABP0UKL4</accession>